<dbReference type="InterPro" id="IPR005135">
    <property type="entry name" value="Endo/exonuclease/phosphatase"/>
</dbReference>
<evidence type="ECO:0000313" key="3">
    <source>
        <dbReference type="Proteomes" id="UP000037510"/>
    </source>
</evidence>
<gene>
    <name evidence="2" type="ORF">OBRU01_04133</name>
</gene>
<name>A0A0L7LML6_OPEBR</name>
<organism evidence="2 3">
    <name type="scientific">Operophtera brumata</name>
    <name type="common">Winter moth</name>
    <name type="synonym">Phalaena brumata</name>
    <dbReference type="NCBI Taxonomy" id="104452"/>
    <lineage>
        <taxon>Eukaryota</taxon>
        <taxon>Metazoa</taxon>
        <taxon>Ecdysozoa</taxon>
        <taxon>Arthropoda</taxon>
        <taxon>Hexapoda</taxon>
        <taxon>Insecta</taxon>
        <taxon>Pterygota</taxon>
        <taxon>Neoptera</taxon>
        <taxon>Endopterygota</taxon>
        <taxon>Lepidoptera</taxon>
        <taxon>Glossata</taxon>
        <taxon>Ditrysia</taxon>
        <taxon>Geometroidea</taxon>
        <taxon>Geometridae</taxon>
        <taxon>Larentiinae</taxon>
        <taxon>Operophtera</taxon>
    </lineage>
</organism>
<dbReference type="EMBL" id="JTDY01000562">
    <property type="protein sequence ID" value="KOB76672.1"/>
    <property type="molecule type" value="Genomic_DNA"/>
</dbReference>
<dbReference type="AlphaFoldDB" id="A0A0L7LML6"/>
<protein>
    <submittedName>
        <fullName evidence="2">Putative reverse transcriptase</fullName>
    </submittedName>
</protein>
<dbReference type="PANTHER" id="PTHR33776">
    <property type="entry name" value="ENDO/EXONUCLEASE/PHOSPHATASE DOMAIN-CONTAINING PROTEIN"/>
    <property type="match status" value="1"/>
</dbReference>
<sequence>MINNKLLKVGLYNAGSLGTGHDNFIAAMEKYSADIMAINETWIREGEIGRAPSVPNYRLRYVPRPSNICHGRGGGVGFYIKRGVNVRTCPHPINPIVDQMWLKLSVKSSKLIIGTAYRPQWVSVNDFLEALMDSIATFSYCDNIIILGDFNIDMLSGDDAKTKLFEGFLVSTELNQVIDVPTHFTDHSQTLIDVVCTNVRSRNIYVELVGSDIGHAFITCEFIFKKPKISPKTIVYRPIKDICLDLFTNDLESIRWDLICSADHVDCMVSDFSGAITLLFDLHAPIKSRIIKELPSPWLTDNVKLMMRRGNGYGHGSS</sequence>
<dbReference type="Pfam" id="PF03372">
    <property type="entry name" value="Exo_endo_phos"/>
    <property type="match status" value="1"/>
</dbReference>
<keyword evidence="3" id="KW-1185">Reference proteome</keyword>
<dbReference type="Proteomes" id="UP000037510">
    <property type="component" value="Unassembled WGS sequence"/>
</dbReference>
<keyword evidence="2" id="KW-0695">RNA-directed DNA polymerase</keyword>
<accession>A0A0L7LML6</accession>
<dbReference type="STRING" id="104452.A0A0L7LML6"/>
<keyword evidence="2" id="KW-0548">Nucleotidyltransferase</keyword>
<evidence type="ECO:0000259" key="1">
    <source>
        <dbReference type="Pfam" id="PF03372"/>
    </source>
</evidence>
<feature type="domain" description="Endonuclease/exonuclease/phosphatase" evidence="1">
    <location>
        <begin position="12"/>
        <end position="165"/>
    </location>
</feature>
<dbReference type="SUPFAM" id="SSF56219">
    <property type="entry name" value="DNase I-like"/>
    <property type="match status" value="1"/>
</dbReference>
<dbReference type="InterPro" id="IPR036691">
    <property type="entry name" value="Endo/exonu/phosph_ase_sf"/>
</dbReference>
<dbReference type="GO" id="GO:0003964">
    <property type="term" value="F:RNA-directed DNA polymerase activity"/>
    <property type="evidence" value="ECO:0007669"/>
    <property type="project" value="UniProtKB-KW"/>
</dbReference>
<evidence type="ECO:0000313" key="2">
    <source>
        <dbReference type="EMBL" id="KOB76672.1"/>
    </source>
</evidence>
<keyword evidence="2" id="KW-0808">Transferase</keyword>
<reference evidence="2 3" key="1">
    <citation type="journal article" date="2015" name="Genome Biol. Evol.">
        <title>The genome of winter moth (Operophtera brumata) provides a genomic perspective on sexual dimorphism and phenology.</title>
        <authorList>
            <person name="Derks M.F."/>
            <person name="Smit S."/>
            <person name="Salis L."/>
            <person name="Schijlen E."/>
            <person name="Bossers A."/>
            <person name="Mateman C."/>
            <person name="Pijl A.S."/>
            <person name="de Ridder D."/>
            <person name="Groenen M.A."/>
            <person name="Visser M.E."/>
            <person name="Megens H.J."/>
        </authorList>
    </citation>
    <scope>NUCLEOTIDE SEQUENCE [LARGE SCALE GENOMIC DNA]</scope>
    <source>
        <strain evidence="2">WM2013NL</strain>
        <tissue evidence="2">Head and thorax</tissue>
    </source>
</reference>
<dbReference type="Gene3D" id="3.60.10.10">
    <property type="entry name" value="Endonuclease/exonuclease/phosphatase"/>
    <property type="match status" value="1"/>
</dbReference>
<proteinExistence type="predicted"/>
<dbReference type="PANTHER" id="PTHR33776:SF3">
    <property type="entry name" value="PHD-TYPE DOMAIN-CONTAINING PROTEIN"/>
    <property type="match status" value="1"/>
</dbReference>
<comment type="caution">
    <text evidence="2">The sequence shown here is derived from an EMBL/GenBank/DDBJ whole genome shotgun (WGS) entry which is preliminary data.</text>
</comment>